<feature type="signal peptide" evidence="1">
    <location>
        <begin position="1"/>
        <end position="19"/>
    </location>
</feature>
<evidence type="ECO:0000256" key="1">
    <source>
        <dbReference type="SAM" id="SignalP"/>
    </source>
</evidence>
<name>A0A178IDP3_9BACT</name>
<dbReference type="OrthoDB" id="192997at2"/>
<dbReference type="NCBIfam" id="TIGR02001">
    <property type="entry name" value="gcw_chp"/>
    <property type="match status" value="1"/>
</dbReference>
<feature type="chain" id="PRO_5008088651" description="Outer membrane protein beta-barrel domain-containing protein" evidence="1">
    <location>
        <begin position="20"/>
        <end position="251"/>
    </location>
</feature>
<dbReference type="RefSeq" id="WP_068772793.1">
    <property type="nucleotide sequence ID" value="NZ_CP109796.1"/>
</dbReference>
<evidence type="ECO:0000313" key="2">
    <source>
        <dbReference type="EMBL" id="OAM87277.1"/>
    </source>
</evidence>
<gene>
    <name evidence="2" type="ORF">AW736_23780</name>
</gene>
<dbReference type="InterPro" id="IPR010239">
    <property type="entry name" value="CHP02001"/>
</dbReference>
<keyword evidence="1" id="KW-0732">Signal</keyword>
<proteinExistence type="predicted"/>
<dbReference type="AlphaFoldDB" id="A0A178IDP3"/>
<protein>
    <recommendedName>
        <fullName evidence="4">Outer membrane protein beta-barrel domain-containing protein</fullName>
    </recommendedName>
</protein>
<dbReference type="Pfam" id="PF09694">
    <property type="entry name" value="Gcw_chp"/>
    <property type="match status" value="1"/>
</dbReference>
<evidence type="ECO:0008006" key="4">
    <source>
        <dbReference type="Google" id="ProtNLM"/>
    </source>
</evidence>
<accession>A0A178IDP3</accession>
<sequence length="251" mass="27911">MKKTALLLSALLGVSSLFAQDNPFKVSYDFMYANDHVFRGLEQAGNSLQPSIEVTVENIYAGFWTNLPVTKEENDEIDIYVGCKKQLTDHLAVDLLGTYYWYPEAGGGQTKDSYELGLGLSYGIGGFSISIYGYYDFRLESATVQASAGYSLPIKFGRFGASLDFNVFAGTVSARDWTPDDNRVVWDTGANRMAGSYKAKESYNYYGANLTLPYRLNDKALLHAGLHYATNDGIEWTDNKLWFTLGITLGF</sequence>
<reference evidence="2 3" key="1">
    <citation type="submission" date="2016-01" db="EMBL/GenBank/DDBJ databases">
        <title>High potential of lignocellulose degradation of a new Verrucomicrobia species.</title>
        <authorList>
            <person name="Wang Y."/>
            <person name="Shi Y."/>
            <person name="Qiu Z."/>
            <person name="Liu S."/>
            <person name="Yang H."/>
        </authorList>
    </citation>
    <scope>NUCLEOTIDE SEQUENCE [LARGE SCALE GENOMIC DNA]</scope>
    <source>
        <strain evidence="2 3">TSB47</strain>
    </source>
</reference>
<comment type="caution">
    <text evidence="2">The sequence shown here is derived from an EMBL/GenBank/DDBJ whole genome shotgun (WGS) entry which is preliminary data.</text>
</comment>
<organism evidence="2 3">
    <name type="scientific">Termitidicoccus mucosus</name>
    <dbReference type="NCBI Taxonomy" id="1184151"/>
    <lineage>
        <taxon>Bacteria</taxon>
        <taxon>Pseudomonadati</taxon>
        <taxon>Verrucomicrobiota</taxon>
        <taxon>Opitutia</taxon>
        <taxon>Opitutales</taxon>
        <taxon>Opitutaceae</taxon>
        <taxon>Termitidicoccus</taxon>
    </lineage>
</organism>
<dbReference type="EMBL" id="LRRQ01000175">
    <property type="protein sequence ID" value="OAM87277.1"/>
    <property type="molecule type" value="Genomic_DNA"/>
</dbReference>
<evidence type="ECO:0000313" key="3">
    <source>
        <dbReference type="Proteomes" id="UP000078486"/>
    </source>
</evidence>
<dbReference type="STRING" id="1184151.AW736_23780"/>
<keyword evidence="3" id="KW-1185">Reference proteome</keyword>
<dbReference type="Proteomes" id="UP000078486">
    <property type="component" value="Unassembled WGS sequence"/>
</dbReference>